<dbReference type="InterPro" id="IPR007016">
    <property type="entry name" value="O-antigen_ligase-rel_domated"/>
</dbReference>
<keyword evidence="7" id="KW-0436">Ligase</keyword>
<evidence type="ECO:0000256" key="2">
    <source>
        <dbReference type="ARBA" id="ARBA00022692"/>
    </source>
</evidence>
<evidence type="ECO:0000256" key="4">
    <source>
        <dbReference type="ARBA" id="ARBA00023136"/>
    </source>
</evidence>
<feature type="transmembrane region" description="Helical" evidence="5">
    <location>
        <begin position="208"/>
        <end position="226"/>
    </location>
</feature>
<dbReference type="Proteomes" id="UP000290218">
    <property type="component" value="Unassembled WGS sequence"/>
</dbReference>
<dbReference type="PANTHER" id="PTHR37422">
    <property type="entry name" value="TEICHURONIC ACID BIOSYNTHESIS PROTEIN TUAE"/>
    <property type="match status" value="1"/>
</dbReference>
<evidence type="ECO:0000313" key="8">
    <source>
        <dbReference type="Proteomes" id="UP000290218"/>
    </source>
</evidence>
<feature type="transmembrane region" description="Helical" evidence="5">
    <location>
        <begin position="246"/>
        <end position="267"/>
    </location>
</feature>
<sequence length="533" mass="57822">MMTETAGMPEFIAADGVTQEGFVGLCPGLRRLRRAAVLAPMHPQLRNALVVLAAGVLAVWVGISLAQEKHFIASVAALVSVWAVLAWTRGPLAEAWLLGFLVFGYVIGNRGFAQITPIAGLPLFLSELGLAVAVALVLLRGAQSRFLPVQSDWLNGLLLLWLALGGSRILWDVRQHGFMALRDFATVYYVLYFFAAQALARHAASHRLLRTTFLVTFAVLPIPGLLSHLFPDFFLHNLLVSGVPLIFYKGDLMSTFLFISFLLLLPGERFTWRGLIPGRWLLALISLVFGLLLLSRASMVGLLVACGLIACSGRWRPLGVIATVCATGLLAVFVVSFLQKKDFRDTRAYAIYEAAASIADFSGTRDYQSDDSGNKGDNNRFRLVWWRNVAVETATTSPLFGLGFGADLAAGFVREYYPDSNDDFSARSPHNIFLTAFGRMGAAGVLVLLAVYTTLFFSTLRTARAARSDPTRQSALTLQAACWVVLISACFGVVLEGPMGAIPFWILLGLAHHEATRSSESPNAPLPASAAAL</sequence>
<name>A0A4Q1C7Z6_9BACT</name>
<dbReference type="GO" id="GO:0016874">
    <property type="term" value="F:ligase activity"/>
    <property type="evidence" value="ECO:0007669"/>
    <property type="project" value="UniProtKB-KW"/>
</dbReference>
<keyword evidence="2 5" id="KW-0812">Transmembrane</keyword>
<evidence type="ECO:0000256" key="5">
    <source>
        <dbReference type="SAM" id="Phobius"/>
    </source>
</evidence>
<comment type="subcellular location">
    <subcellularLocation>
        <location evidence="1">Membrane</location>
        <topology evidence="1">Multi-pass membrane protein</topology>
    </subcellularLocation>
</comment>
<dbReference type="InterPro" id="IPR051533">
    <property type="entry name" value="WaaL-like"/>
</dbReference>
<dbReference type="RefSeq" id="WP_129046365.1">
    <property type="nucleotide sequence ID" value="NZ_SDHX01000001.1"/>
</dbReference>
<feature type="transmembrane region" description="Helical" evidence="5">
    <location>
        <begin position="95"/>
        <end position="113"/>
    </location>
</feature>
<evidence type="ECO:0000313" key="7">
    <source>
        <dbReference type="EMBL" id="RXK54998.1"/>
    </source>
</evidence>
<dbReference type="PANTHER" id="PTHR37422:SF13">
    <property type="entry name" value="LIPOPOLYSACCHARIDE BIOSYNTHESIS PROTEIN PA4999-RELATED"/>
    <property type="match status" value="1"/>
</dbReference>
<dbReference type="AlphaFoldDB" id="A0A4Q1C7Z6"/>
<protein>
    <submittedName>
        <fullName evidence="7">O-antigen ligase domain-containing protein</fullName>
    </submittedName>
</protein>
<feature type="transmembrane region" description="Helical" evidence="5">
    <location>
        <begin position="476"/>
        <end position="495"/>
    </location>
</feature>
<dbReference type="Pfam" id="PF04932">
    <property type="entry name" value="Wzy_C"/>
    <property type="match status" value="1"/>
</dbReference>
<feature type="transmembrane region" description="Helical" evidence="5">
    <location>
        <begin position="316"/>
        <end position="338"/>
    </location>
</feature>
<gene>
    <name evidence="7" type="ORF">ESB00_03615</name>
</gene>
<evidence type="ECO:0000256" key="3">
    <source>
        <dbReference type="ARBA" id="ARBA00022989"/>
    </source>
</evidence>
<feature type="domain" description="O-antigen ligase-related" evidence="6">
    <location>
        <begin position="282"/>
        <end position="449"/>
    </location>
</feature>
<keyword evidence="4 5" id="KW-0472">Membrane</keyword>
<reference evidence="7 8" key="1">
    <citation type="submission" date="2019-01" db="EMBL/GenBank/DDBJ databases">
        <title>Lacunisphaera sp. strain TWA-58.</title>
        <authorList>
            <person name="Chen W.-M."/>
        </authorList>
    </citation>
    <scope>NUCLEOTIDE SEQUENCE [LARGE SCALE GENOMIC DNA]</scope>
    <source>
        <strain evidence="7 8">TWA-58</strain>
    </source>
</reference>
<feature type="transmembrane region" description="Helical" evidence="5">
    <location>
        <begin position="153"/>
        <end position="171"/>
    </location>
</feature>
<feature type="transmembrane region" description="Helical" evidence="5">
    <location>
        <begin position="432"/>
        <end position="455"/>
    </location>
</feature>
<feature type="transmembrane region" description="Helical" evidence="5">
    <location>
        <begin position="389"/>
        <end position="412"/>
    </location>
</feature>
<feature type="transmembrane region" description="Helical" evidence="5">
    <location>
        <begin position="279"/>
        <end position="310"/>
    </location>
</feature>
<dbReference type="GO" id="GO:0016020">
    <property type="term" value="C:membrane"/>
    <property type="evidence" value="ECO:0007669"/>
    <property type="project" value="UniProtKB-SubCell"/>
</dbReference>
<dbReference type="OrthoDB" id="185849at2"/>
<proteinExistence type="predicted"/>
<organism evidence="7 8">
    <name type="scientific">Oleiharenicola lentus</name>
    <dbReference type="NCBI Taxonomy" id="2508720"/>
    <lineage>
        <taxon>Bacteria</taxon>
        <taxon>Pseudomonadati</taxon>
        <taxon>Verrucomicrobiota</taxon>
        <taxon>Opitutia</taxon>
        <taxon>Opitutales</taxon>
        <taxon>Opitutaceae</taxon>
        <taxon>Oleiharenicola</taxon>
    </lineage>
</organism>
<feature type="transmembrane region" description="Helical" evidence="5">
    <location>
        <begin position="177"/>
        <end position="196"/>
    </location>
</feature>
<feature type="transmembrane region" description="Helical" evidence="5">
    <location>
        <begin position="48"/>
        <end position="65"/>
    </location>
</feature>
<evidence type="ECO:0000256" key="1">
    <source>
        <dbReference type="ARBA" id="ARBA00004141"/>
    </source>
</evidence>
<comment type="caution">
    <text evidence="7">The sequence shown here is derived from an EMBL/GenBank/DDBJ whole genome shotgun (WGS) entry which is preliminary data.</text>
</comment>
<keyword evidence="3 5" id="KW-1133">Transmembrane helix</keyword>
<keyword evidence="8" id="KW-1185">Reference proteome</keyword>
<evidence type="ECO:0000259" key="6">
    <source>
        <dbReference type="Pfam" id="PF04932"/>
    </source>
</evidence>
<feature type="transmembrane region" description="Helical" evidence="5">
    <location>
        <begin position="71"/>
        <end position="88"/>
    </location>
</feature>
<dbReference type="EMBL" id="SDHX01000001">
    <property type="protein sequence ID" value="RXK54998.1"/>
    <property type="molecule type" value="Genomic_DNA"/>
</dbReference>
<accession>A0A4Q1C7Z6</accession>
<feature type="transmembrane region" description="Helical" evidence="5">
    <location>
        <begin position="119"/>
        <end position="141"/>
    </location>
</feature>